<organism evidence="1 2">
    <name type="scientific">Fimbriiglobus ruber</name>
    <dbReference type="NCBI Taxonomy" id="1908690"/>
    <lineage>
        <taxon>Bacteria</taxon>
        <taxon>Pseudomonadati</taxon>
        <taxon>Planctomycetota</taxon>
        <taxon>Planctomycetia</taxon>
        <taxon>Gemmatales</taxon>
        <taxon>Gemmataceae</taxon>
        <taxon>Fimbriiglobus</taxon>
    </lineage>
</organism>
<keyword evidence="2" id="KW-1185">Reference proteome</keyword>
<name>A0A225D848_9BACT</name>
<dbReference type="AlphaFoldDB" id="A0A225D848"/>
<dbReference type="Proteomes" id="UP000214646">
    <property type="component" value="Unassembled WGS sequence"/>
</dbReference>
<protein>
    <recommendedName>
        <fullName evidence="3">Type II toxin-antitoxin system HicB family antitoxin</fullName>
    </recommendedName>
</protein>
<evidence type="ECO:0000313" key="2">
    <source>
        <dbReference type="Proteomes" id="UP000214646"/>
    </source>
</evidence>
<dbReference type="InterPro" id="IPR035069">
    <property type="entry name" value="TTHA1013/TTHA0281-like"/>
</dbReference>
<dbReference type="EMBL" id="NIDE01000014">
    <property type="protein sequence ID" value="OWK37632.1"/>
    <property type="molecule type" value="Genomic_DNA"/>
</dbReference>
<proteinExistence type="predicted"/>
<reference evidence="2" key="1">
    <citation type="submission" date="2017-06" db="EMBL/GenBank/DDBJ databases">
        <title>Genome analysis of Fimbriiglobus ruber SP5, the first member of the order Planctomycetales with confirmed chitinolytic capability.</title>
        <authorList>
            <person name="Ravin N.V."/>
            <person name="Rakitin A.L."/>
            <person name="Ivanova A.A."/>
            <person name="Beletsky A.V."/>
            <person name="Kulichevskaya I.S."/>
            <person name="Mardanov A.V."/>
            <person name="Dedysh S.N."/>
        </authorList>
    </citation>
    <scope>NUCLEOTIDE SEQUENCE [LARGE SCALE GENOMIC DNA]</scope>
    <source>
        <strain evidence="2">SP5</strain>
    </source>
</reference>
<dbReference type="SUPFAM" id="SSF143100">
    <property type="entry name" value="TTHA1013/TTHA0281-like"/>
    <property type="match status" value="1"/>
</dbReference>
<accession>A0A225D848</accession>
<sequence>MQTVKYVHWNEGDAWLGYLQDYSDYWTQGESLEDLIDHLKDLYLDLSGPADAAV</sequence>
<evidence type="ECO:0008006" key="3">
    <source>
        <dbReference type="Google" id="ProtNLM"/>
    </source>
</evidence>
<gene>
    <name evidence="1" type="ORF">FRUB_06752</name>
</gene>
<evidence type="ECO:0000313" key="1">
    <source>
        <dbReference type="EMBL" id="OWK37632.1"/>
    </source>
</evidence>
<comment type="caution">
    <text evidence="1">The sequence shown here is derived from an EMBL/GenBank/DDBJ whole genome shotgun (WGS) entry which is preliminary data.</text>
</comment>